<feature type="transmembrane region" description="Helical" evidence="1">
    <location>
        <begin position="84"/>
        <end position="110"/>
    </location>
</feature>
<feature type="transmembrane region" description="Helical" evidence="1">
    <location>
        <begin position="46"/>
        <end position="63"/>
    </location>
</feature>
<feature type="transmembrane region" description="Helical" evidence="1">
    <location>
        <begin position="218"/>
        <end position="236"/>
    </location>
</feature>
<gene>
    <name evidence="3" type="ORF">QQ008_15580</name>
</gene>
<keyword evidence="1" id="KW-0472">Membrane</keyword>
<dbReference type="Proteomes" id="UP001172082">
    <property type="component" value="Unassembled WGS sequence"/>
</dbReference>
<dbReference type="InterPro" id="IPR003675">
    <property type="entry name" value="Rce1/LyrA-like_dom"/>
</dbReference>
<protein>
    <submittedName>
        <fullName evidence="3">Type II CAAX endopeptidase family protein</fullName>
    </submittedName>
</protein>
<dbReference type="Pfam" id="PF02517">
    <property type="entry name" value="Rce1-like"/>
    <property type="match status" value="1"/>
</dbReference>
<keyword evidence="4" id="KW-1185">Reference proteome</keyword>
<feature type="transmembrane region" description="Helical" evidence="1">
    <location>
        <begin position="12"/>
        <end position="40"/>
    </location>
</feature>
<feature type="transmembrane region" description="Helical" evidence="1">
    <location>
        <begin position="130"/>
        <end position="154"/>
    </location>
</feature>
<comment type="caution">
    <text evidence="3">The sequence shown here is derived from an EMBL/GenBank/DDBJ whole genome shotgun (WGS) entry which is preliminary data.</text>
</comment>
<evidence type="ECO:0000313" key="4">
    <source>
        <dbReference type="Proteomes" id="UP001172082"/>
    </source>
</evidence>
<organism evidence="3 4">
    <name type="scientific">Splendidivirga corallicola</name>
    <dbReference type="NCBI Taxonomy" id="3051826"/>
    <lineage>
        <taxon>Bacteria</taxon>
        <taxon>Pseudomonadati</taxon>
        <taxon>Bacteroidota</taxon>
        <taxon>Cytophagia</taxon>
        <taxon>Cytophagales</taxon>
        <taxon>Splendidivirgaceae</taxon>
        <taxon>Splendidivirga</taxon>
    </lineage>
</organism>
<feature type="transmembrane region" description="Helical" evidence="1">
    <location>
        <begin position="248"/>
        <end position="266"/>
    </location>
</feature>
<reference evidence="3" key="1">
    <citation type="submission" date="2023-06" db="EMBL/GenBank/DDBJ databases">
        <title>Genomic of Parafulvivirga corallium.</title>
        <authorList>
            <person name="Wang G."/>
        </authorList>
    </citation>
    <scope>NUCLEOTIDE SEQUENCE</scope>
    <source>
        <strain evidence="3">BMA10</strain>
    </source>
</reference>
<feature type="transmembrane region" description="Helical" evidence="1">
    <location>
        <begin position="166"/>
        <end position="182"/>
    </location>
</feature>
<feature type="domain" description="CAAX prenyl protease 2/Lysostaphin resistance protein A-like" evidence="2">
    <location>
        <begin position="133"/>
        <end position="226"/>
    </location>
</feature>
<dbReference type="EMBL" id="JAUJEA010000005">
    <property type="protein sequence ID" value="MDN5202810.1"/>
    <property type="molecule type" value="Genomic_DNA"/>
</dbReference>
<accession>A0ABT8KPY8</accession>
<sequence length="277" mass="31576">MIINIWKKLPILIRSIIVGVFILFVGQFPQSIIVYLNLYIAPSLPLFLPITLAWLFIFLKYLNGSWKPISTSQQRKRNLRAKKLPFKIWLWSLLAGSIGMIGVLGLVFIISKHTVLPPEALEAPFDLTPFPWWTQASVFLTIASTAGVVEEAAFRGYMLSQIQKKHGWVVGILVTGIIFYIVHLSHSYATIAFALFFLIYSIFHGVLVYLTRSIWPSIVLHTIGDFTILPMQYGLIKDIGQYEFVHNGWLSLSAMVIAVPLLFYLYSLNKFELTRHS</sequence>
<name>A0ABT8KPY8_9BACT</name>
<dbReference type="RefSeq" id="WP_346752832.1">
    <property type="nucleotide sequence ID" value="NZ_JAUJEA010000005.1"/>
</dbReference>
<keyword evidence="1" id="KW-1133">Transmembrane helix</keyword>
<dbReference type="PANTHER" id="PTHR43592:SF15">
    <property type="entry name" value="CAAX AMINO TERMINAL PROTEASE FAMILY PROTEIN"/>
    <property type="match status" value="1"/>
</dbReference>
<dbReference type="PANTHER" id="PTHR43592">
    <property type="entry name" value="CAAX AMINO TERMINAL PROTEASE"/>
    <property type="match status" value="1"/>
</dbReference>
<evidence type="ECO:0000256" key="1">
    <source>
        <dbReference type="SAM" id="Phobius"/>
    </source>
</evidence>
<feature type="transmembrane region" description="Helical" evidence="1">
    <location>
        <begin position="188"/>
        <end position="211"/>
    </location>
</feature>
<keyword evidence="1" id="KW-0812">Transmembrane</keyword>
<evidence type="ECO:0000313" key="3">
    <source>
        <dbReference type="EMBL" id="MDN5202810.1"/>
    </source>
</evidence>
<proteinExistence type="predicted"/>
<evidence type="ECO:0000259" key="2">
    <source>
        <dbReference type="Pfam" id="PF02517"/>
    </source>
</evidence>